<evidence type="ECO:0000313" key="1">
    <source>
        <dbReference type="EMBL" id="VFJ44795.1"/>
    </source>
</evidence>
<organism evidence="2">
    <name type="scientific">Candidatus Kentrum sp. FW</name>
    <dbReference type="NCBI Taxonomy" id="2126338"/>
    <lineage>
        <taxon>Bacteria</taxon>
        <taxon>Pseudomonadati</taxon>
        <taxon>Pseudomonadota</taxon>
        <taxon>Gammaproteobacteria</taxon>
        <taxon>Candidatus Kentrum</taxon>
    </lineage>
</organism>
<gene>
    <name evidence="1" type="ORF">BECKFW1821A_GA0114235_100829</name>
    <name evidence="2" type="ORF">BECKFW1821B_GA0114236_100723</name>
</gene>
<reference evidence="2" key="1">
    <citation type="submission" date="2019-02" db="EMBL/GenBank/DDBJ databases">
        <authorList>
            <person name="Gruber-Vodicka R. H."/>
            <person name="Seah K. B. B."/>
        </authorList>
    </citation>
    <scope>NUCLEOTIDE SEQUENCE</scope>
    <source>
        <strain evidence="2">BECK_BZ106</strain>
        <strain evidence="1">BECK_BZ15</strain>
    </source>
</reference>
<evidence type="ECO:0000313" key="2">
    <source>
        <dbReference type="EMBL" id="VFJ50554.1"/>
    </source>
</evidence>
<dbReference type="EMBL" id="CAADEW010000008">
    <property type="protein sequence ID" value="VFJ44795.1"/>
    <property type="molecule type" value="Genomic_DNA"/>
</dbReference>
<name>A0A450SDD9_9GAMM</name>
<dbReference type="EMBL" id="CAADFD010000007">
    <property type="protein sequence ID" value="VFJ50554.1"/>
    <property type="molecule type" value="Genomic_DNA"/>
</dbReference>
<protein>
    <submittedName>
        <fullName evidence="2">Uncharacterized protein</fullName>
    </submittedName>
</protein>
<accession>A0A450SDD9</accession>
<sequence>MHESATGKAESVFCKTGHVGNAITPEYESPILMWSRLGKRIIFSAPEPIEEPVNRAFWDTFQIGTGIRE</sequence>
<proteinExistence type="predicted"/>
<dbReference type="AlphaFoldDB" id="A0A450SDD9"/>